<evidence type="ECO:0000259" key="5">
    <source>
        <dbReference type="Pfam" id="PF22691"/>
    </source>
</evidence>
<dbReference type="PANTHER" id="PTHR18919">
    <property type="entry name" value="ACETYL-COA C-ACYLTRANSFERASE"/>
    <property type="match status" value="1"/>
</dbReference>
<dbReference type="Pfam" id="PF22691">
    <property type="entry name" value="Thiolase_C_1"/>
    <property type="match status" value="1"/>
</dbReference>
<dbReference type="Gene3D" id="3.40.47.10">
    <property type="match status" value="1"/>
</dbReference>
<dbReference type="GO" id="GO:0016746">
    <property type="term" value="F:acyltransferase activity"/>
    <property type="evidence" value="ECO:0007669"/>
    <property type="project" value="UniProtKB-KW"/>
</dbReference>
<keyword evidence="7" id="KW-1185">Reference proteome</keyword>
<evidence type="ECO:0000259" key="4">
    <source>
        <dbReference type="Pfam" id="PF18313"/>
    </source>
</evidence>
<comment type="similarity">
    <text evidence="1">Belongs to the thiolase-like superfamily. Thiolase family.</text>
</comment>
<dbReference type="RefSeq" id="WP_163712844.1">
    <property type="nucleotide sequence ID" value="NZ_BLKZ01000001.1"/>
</dbReference>
<name>A0A7I9YQ29_MYCBU</name>
<dbReference type="SUPFAM" id="SSF53901">
    <property type="entry name" value="Thiolase-like"/>
    <property type="match status" value="2"/>
</dbReference>
<evidence type="ECO:0000256" key="1">
    <source>
        <dbReference type="ARBA" id="ARBA00010982"/>
    </source>
</evidence>
<dbReference type="CDD" id="cd00829">
    <property type="entry name" value="SCP-x_thiolase"/>
    <property type="match status" value="1"/>
</dbReference>
<evidence type="ECO:0000313" key="7">
    <source>
        <dbReference type="Proteomes" id="UP000465360"/>
    </source>
</evidence>
<dbReference type="Gene3D" id="2.40.50.840">
    <property type="match status" value="1"/>
</dbReference>
<dbReference type="EMBL" id="BLKZ01000001">
    <property type="protein sequence ID" value="GFG90728.1"/>
    <property type="molecule type" value="Genomic_DNA"/>
</dbReference>
<keyword evidence="2 6" id="KW-0808">Transferase</keyword>
<accession>A0A7I9YQ29</accession>
<evidence type="ECO:0000256" key="2">
    <source>
        <dbReference type="ARBA" id="ARBA00022679"/>
    </source>
</evidence>
<comment type="caution">
    <text evidence="6">The sequence shown here is derived from an EMBL/GenBank/DDBJ whole genome shotgun (WGS) entry which is preliminary data.</text>
</comment>
<dbReference type="PANTHER" id="PTHR18919:SF139">
    <property type="entry name" value="THIOLASE-LIKE PROTEIN TYPE 1 ADDITIONAL C-TERMINAL DOMAIN-CONTAINING PROTEIN"/>
    <property type="match status" value="1"/>
</dbReference>
<organism evidence="6 7">
    <name type="scientific">Mycobacterium bourgelatii</name>
    <dbReference type="NCBI Taxonomy" id="1273442"/>
    <lineage>
        <taxon>Bacteria</taxon>
        <taxon>Bacillati</taxon>
        <taxon>Actinomycetota</taxon>
        <taxon>Actinomycetes</taxon>
        <taxon>Mycobacteriales</taxon>
        <taxon>Mycobacteriaceae</taxon>
        <taxon>Mycobacterium</taxon>
    </lineage>
</organism>
<dbReference type="AlphaFoldDB" id="A0A7I9YQ29"/>
<protein>
    <submittedName>
        <fullName evidence="6">Acetyl-CoA acetyltransferase</fullName>
    </submittedName>
</protein>
<dbReference type="InterPro" id="IPR040771">
    <property type="entry name" value="TLP1_add_C"/>
</dbReference>
<proteinExistence type="inferred from homology"/>
<dbReference type="Pfam" id="PF18313">
    <property type="entry name" value="TLP1_add_C"/>
    <property type="match status" value="1"/>
</dbReference>
<gene>
    <name evidence="6" type="ORF">MBOU_27700</name>
</gene>
<dbReference type="InterPro" id="IPR016039">
    <property type="entry name" value="Thiolase-like"/>
</dbReference>
<keyword evidence="3" id="KW-0012">Acyltransferase</keyword>
<dbReference type="NCBIfam" id="NF006103">
    <property type="entry name" value="PRK08257.1-1"/>
    <property type="match status" value="1"/>
</dbReference>
<reference evidence="6 7" key="1">
    <citation type="journal article" date="2019" name="Emerg. Microbes Infect.">
        <title>Comprehensive subspecies identification of 175 nontuberculous mycobacteria species based on 7547 genomic profiles.</title>
        <authorList>
            <person name="Matsumoto Y."/>
            <person name="Kinjo T."/>
            <person name="Motooka D."/>
            <person name="Nabeya D."/>
            <person name="Jung N."/>
            <person name="Uechi K."/>
            <person name="Horii T."/>
            <person name="Iida T."/>
            <person name="Fujita J."/>
            <person name="Nakamura S."/>
        </authorList>
    </citation>
    <scope>NUCLEOTIDE SEQUENCE [LARGE SCALE GENOMIC DNA]</scope>
    <source>
        <strain evidence="6 7">JCM 30725</strain>
    </source>
</reference>
<dbReference type="InterPro" id="IPR055140">
    <property type="entry name" value="Thiolase_C_2"/>
</dbReference>
<sequence length="497" mass="53778">MTVDPRTPVLIAYGQVNHRDAIDPESRSVEPVDLMVAATQKAVESAGARVLEAVNDIRVVNILSAHYRNPGQLLGERLNLSEFKASYSSVGGNTPQTLVNKACLDIQQGRAGVVLIAGAETWRTRTGLKKLGARLEWTQQDNSVPMPEIADTDVPMAGDAEIKIKLDRPAFVYPLFEQSLRIANGESVESHSKRVAELWARFSAVAADNPNAWIRQPVTAEEIRQPSAQNRMISWPYTKLMNSNNMVDQGAALILTSVGEARRLQVPEEHWVYPQTGTDAHDTSAIAERDELHRSTAIRIGGARALELAGLGIDDVDYVDLYSCFPSAVQVAAAELGLALDDPVRPLTVTGGLTFAGGPWSNYVTHSIATMAELLVANPGRRGLITANGGFLTKHSFGVYSTEPPSQFRWEDVQPEVDREPTRKGLVDWEGVGTVESWTTPFDRDGNPEKAFLAVRTADDSRALAVITDPEAAAATVREDIAGAKVAVAADGSAVLQ</sequence>
<evidence type="ECO:0000313" key="6">
    <source>
        <dbReference type="EMBL" id="GFG90728.1"/>
    </source>
</evidence>
<evidence type="ECO:0000256" key="3">
    <source>
        <dbReference type="ARBA" id="ARBA00023315"/>
    </source>
</evidence>
<feature type="domain" description="Thiolase-like protein type 1 additional C-terminal" evidence="4">
    <location>
        <begin position="412"/>
        <end position="492"/>
    </location>
</feature>
<feature type="domain" description="Thiolase C-terminal" evidence="5">
    <location>
        <begin position="280"/>
        <end position="340"/>
    </location>
</feature>
<dbReference type="Proteomes" id="UP000465360">
    <property type="component" value="Unassembled WGS sequence"/>
</dbReference>